<gene>
    <name evidence="1" type="ORF">DR999_PMT16930</name>
</gene>
<name>A0A4D9E100_9SAUR</name>
<dbReference type="Proteomes" id="UP000297703">
    <property type="component" value="Unassembled WGS sequence"/>
</dbReference>
<protein>
    <submittedName>
        <fullName evidence="1">Histidine triad nucleotide-binding protein 3</fullName>
    </submittedName>
</protein>
<proteinExistence type="predicted"/>
<reference evidence="1 2" key="2">
    <citation type="submission" date="2019-04" db="EMBL/GenBank/DDBJ databases">
        <title>The genome sequence of big-headed turtle.</title>
        <authorList>
            <person name="Gong S."/>
        </authorList>
    </citation>
    <scope>NUCLEOTIDE SEQUENCE [LARGE SCALE GENOMIC DNA]</scope>
    <source>
        <strain evidence="1">DO16091913</strain>
        <tissue evidence="1">Muscle</tissue>
    </source>
</reference>
<reference evidence="1 2" key="1">
    <citation type="submission" date="2019-04" db="EMBL/GenBank/DDBJ databases">
        <title>Draft genome of the big-headed turtle Platysternon megacephalum.</title>
        <authorList>
            <person name="Gong S."/>
        </authorList>
    </citation>
    <scope>NUCLEOTIDE SEQUENCE [LARGE SCALE GENOMIC DNA]</scope>
    <source>
        <strain evidence="1">DO16091913</strain>
        <tissue evidence="1">Muscle</tissue>
    </source>
</reference>
<evidence type="ECO:0000313" key="2">
    <source>
        <dbReference type="Proteomes" id="UP000297703"/>
    </source>
</evidence>
<evidence type="ECO:0000313" key="1">
    <source>
        <dbReference type="EMBL" id="TFK00864.1"/>
    </source>
</evidence>
<accession>A0A4D9E100</accession>
<organism evidence="1 2">
    <name type="scientific">Platysternon megacephalum</name>
    <name type="common">big-headed turtle</name>
    <dbReference type="NCBI Taxonomy" id="55544"/>
    <lineage>
        <taxon>Eukaryota</taxon>
        <taxon>Metazoa</taxon>
        <taxon>Chordata</taxon>
        <taxon>Craniata</taxon>
        <taxon>Vertebrata</taxon>
        <taxon>Euteleostomi</taxon>
        <taxon>Archelosauria</taxon>
        <taxon>Testudinata</taxon>
        <taxon>Testudines</taxon>
        <taxon>Cryptodira</taxon>
        <taxon>Durocryptodira</taxon>
        <taxon>Testudinoidea</taxon>
        <taxon>Platysternidae</taxon>
        <taxon>Platysternon</taxon>
    </lineage>
</organism>
<comment type="caution">
    <text evidence="1">The sequence shown here is derived from an EMBL/GenBank/DDBJ whole genome shotgun (WGS) entry which is preliminary data.</text>
</comment>
<dbReference type="EMBL" id="QXTE01000252">
    <property type="protein sequence ID" value="TFK00864.1"/>
    <property type="molecule type" value="Genomic_DNA"/>
</dbReference>
<dbReference type="AlphaFoldDB" id="A0A4D9E100"/>
<keyword evidence="2" id="KW-1185">Reference proteome</keyword>
<sequence>MGLGIAFSGVNSPAANVEVWFTSKLYHHKNNGYLNQGYLVVFSTAVWKAHEKLMKFFLYSGLSEHPVDGSRLIQNVWDTGVKFAGRRRGKGKPRPKVEIVKVAVQFAPIIS</sequence>